<sequence length="77" mass="8265">MTSAVGSLLCVEVRLLVYEVLLPCTVLAMLLSLKELRHFRPTTRATGKLSLNGTYGVPSSASMRGDESNPAMSVPNI</sequence>
<keyword evidence="4" id="KW-1185">Reference proteome</keyword>
<dbReference type="Proteomes" id="UP000272025">
    <property type="component" value="Unassembled WGS sequence"/>
</dbReference>
<evidence type="ECO:0000313" key="4">
    <source>
        <dbReference type="Proteomes" id="UP000272025"/>
    </source>
</evidence>
<dbReference type="RefSeq" id="XP_028470616.1">
    <property type="nucleotide sequence ID" value="XM_028613769.1"/>
</dbReference>
<protein>
    <submittedName>
        <fullName evidence="3">Uncharacterized protein</fullName>
    </submittedName>
</protein>
<name>A0A3N2Q7S2_SODAK</name>
<evidence type="ECO:0000256" key="2">
    <source>
        <dbReference type="SAM" id="Phobius"/>
    </source>
</evidence>
<feature type="region of interest" description="Disordered" evidence="1">
    <location>
        <begin position="46"/>
        <end position="77"/>
    </location>
</feature>
<proteinExistence type="predicted"/>
<dbReference type="GeneID" id="39582247"/>
<organism evidence="3 4">
    <name type="scientific">Sodiomyces alkalinus (strain CBS 110278 / VKM F-3762 / F11)</name>
    <name type="common">Alkaliphilic filamentous fungus</name>
    <dbReference type="NCBI Taxonomy" id="1314773"/>
    <lineage>
        <taxon>Eukaryota</taxon>
        <taxon>Fungi</taxon>
        <taxon>Dikarya</taxon>
        <taxon>Ascomycota</taxon>
        <taxon>Pezizomycotina</taxon>
        <taxon>Sordariomycetes</taxon>
        <taxon>Hypocreomycetidae</taxon>
        <taxon>Glomerellales</taxon>
        <taxon>Plectosphaerellaceae</taxon>
        <taxon>Sodiomyces</taxon>
    </lineage>
</organism>
<evidence type="ECO:0000313" key="3">
    <source>
        <dbReference type="EMBL" id="ROT42810.1"/>
    </source>
</evidence>
<dbReference type="EMBL" id="ML119051">
    <property type="protein sequence ID" value="ROT42810.1"/>
    <property type="molecule type" value="Genomic_DNA"/>
</dbReference>
<reference evidence="3 4" key="1">
    <citation type="journal article" date="2018" name="Mol. Ecol.">
        <title>The obligate alkalophilic soda-lake fungus Sodiomyces alkalinus has shifted to a protein diet.</title>
        <authorList>
            <person name="Grum-Grzhimaylo A.A."/>
            <person name="Falkoski D.L."/>
            <person name="van den Heuvel J."/>
            <person name="Valero-Jimenez C.A."/>
            <person name="Min B."/>
            <person name="Choi I.G."/>
            <person name="Lipzen A."/>
            <person name="Daum C.G."/>
            <person name="Aanen D.K."/>
            <person name="Tsang A."/>
            <person name="Henrissat B."/>
            <person name="Bilanenko E.N."/>
            <person name="de Vries R.P."/>
            <person name="van Kan J.A.L."/>
            <person name="Grigoriev I.V."/>
            <person name="Debets A.J.M."/>
        </authorList>
    </citation>
    <scope>NUCLEOTIDE SEQUENCE [LARGE SCALE GENOMIC DNA]</scope>
    <source>
        <strain evidence="3 4">F11</strain>
    </source>
</reference>
<keyword evidence="2" id="KW-0472">Membrane</keyword>
<gene>
    <name evidence="3" type="ORF">SODALDRAFT_354999</name>
</gene>
<feature type="transmembrane region" description="Helical" evidence="2">
    <location>
        <begin position="15"/>
        <end position="33"/>
    </location>
</feature>
<evidence type="ECO:0000256" key="1">
    <source>
        <dbReference type="SAM" id="MobiDB-lite"/>
    </source>
</evidence>
<feature type="compositionally biased region" description="Polar residues" evidence="1">
    <location>
        <begin position="46"/>
        <end position="62"/>
    </location>
</feature>
<keyword evidence="2" id="KW-0812">Transmembrane</keyword>
<dbReference type="AlphaFoldDB" id="A0A3N2Q7S2"/>
<accession>A0A3N2Q7S2</accession>
<keyword evidence="2" id="KW-1133">Transmembrane helix</keyword>